<evidence type="ECO:0000313" key="1">
    <source>
        <dbReference type="EMBL" id="PQQ10658.1"/>
    </source>
</evidence>
<keyword evidence="2" id="KW-1185">Reference proteome</keyword>
<dbReference type="Proteomes" id="UP000250321">
    <property type="component" value="Unassembled WGS sequence"/>
</dbReference>
<accession>A0A314Z0I1</accession>
<dbReference type="AlphaFoldDB" id="A0A314Z0I1"/>
<evidence type="ECO:0000313" key="2">
    <source>
        <dbReference type="Proteomes" id="UP000250321"/>
    </source>
</evidence>
<proteinExistence type="predicted"/>
<organism evidence="1 2">
    <name type="scientific">Prunus yedoensis var. nudiflora</name>
    <dbReference type="NCBI Taxonomy" id="2094558"/>
    <lineage>
        <taxon>Eukaryota</taxon>
        <taxon>Viridiplantae</taxon>
        <taxon>Streptophyta</taxon>
        <taxon>Embryophyta</taxon>
        <taxon>Tracheophyta</taxon>
        <taxon>Spermatophyta</taxon>
        <taxon>Magnoliopsida</taxon>
        <taxon>eudicotyledons</taxon>
        <taxon>Gunneridae</taxon>
        <taxon>Pentapetalae</taxon>
        <taxon>rosids</taxon>
        <taxon>fabids</taxon>
        <taxon>Rosales</taxon>
        <taxon>Rosaceae</taxon>
        <taxon>Amygdaloideae</taxon>
        <taxon>Amygdaleae</taxon>
        <taxon>Prunus</taxon>
    </lineage>
</organism>
<comment type="caution">
    <text evidence="1">The sequence shown here is derived from an EMBL/GenBank/DDBJ whole genome shotgun (WGS) entry which is preliminary data.</text>
</comment>
<protein>
    <submittedName>
        <fullName evidence="1">Uncharacterized protein</fullName>
    </submittedName>
</protein>
<gene>
    <name evidence="1" type="ORF">Pyn_18944</name>
</gene>
<dbReference type="EMBL" id="PJQY01000486">
    <property type="protein sequence ID" value="PQQ10658.1"/>
    <property type="molecule type" value="Genomic_DNA"/>
</dbReference>
<reference evidence="1 2" key="1">
    <citation type="submission" date="2018-02" db="EMBL/GenBank/DDBJ databases">
        <title>Draft genome of wild Prunus yedoensis var. nudiflora.</title>
        <authorList>
            <person name="Baek S."/>
            <person name="Kim J.-H."/>
            <person name="Choi K."/>
            <person name="Kim G.-B."/>
            <person name="Cho A."/>
            <person name="Jang H."/>
            <person name="Shin C.-H."/>
            <person name="Yu H.-J."/>
            <person name="Mun J.-H."/>
        </authorList>
    </citation>
    <scope>NUCLEOTIDE SEQUENCE [LARGE SCALE GENOMIC DNA]</scope>
    <source>
        <strain evidence="2">cv. Jeju island</strain>
        <tissue evidence="1">Leaf</tissue>
    </source>
</reference>
<name>A0A314Z0I1_PRUYE</name>
<sequence>MGCRLDSVSGGWEQGFVVTARGGWGRNGISLGLGGARAGALGEYGGSQGWLYEERTTEGEREEAREEAGCDVGLVRGCGNESLIFYK</sequence>